<dbReference type="OrthoDB" id="9986871at2"/>
<keyword evidence="2" id="KW-1185">Reference proteome</keyword>
<sequence>MMLVLFIFANARENNDSVDQKNINQDPEKASIFISEETSIYGKEIIYNANYIVVRKKKSKTNYKLSLNKNKPVKTKNNIPVIKRNFLKNITLYNPKELFPSTDQKAQYIRLIERHELGLTVIDYTGIQLHYFRMILLSAYNQISIEHDKNIILSIRPPPANEVKYIQTIKRRA</sequence>
<protein>
    <submittedName>
        <fullName evidence="1">Uncharacterized protein</fullName>
    </submittedName>
</protein>
<reference evidence="1 2" key="1">
    <citation type="submission" date="2014-07" db="EMBL/GenBank/DDBJ databases">
        <title>Genome of Chryseobacterium soli DSM 19298.</title>
        <authorList>
            <person name="Stropko S.J."/>
            <person name="Pipes S.E."/>
            <person name="Newman J."/>
        </authorList>
    </citation>
    <scope>NUCLEOTIDE SEQUENCE [LARGE SCALE GENOMIC DNA]</scope>
    <source>
        <strain evidence="1 2">DSM 19298</strain>
    </source>
</reference>
<accession>A0A086A7M9</accession>
<evidence type="ECO:0000313" key="1">
    <source>
        <dbReference type="EMBL" id="KFF12693.1"/>
    </source>
</evidence>
<dbReference type="Proteomes" id="UP000028705">
    <property type="component" value="Unassembled WGS sequence"/>
</dbReference>
<dbReference type="RefSeq" id="WP_034710376.1">
    <property type="nucleotide sequence ID" value="NZ_JPRH01000003.1"/>
</dbReference>
<evidence type="ECO:0000313" key="2">
    <source>
        <dbReference type="Proteomes" id="UP000028705"/>
    </source>
</evidence>
<dbReference type="AlphaFoldDB" id="A0A086A7M9"/>
<proteinExistence type="predicted"/>
<gene>
    <name evidence="1" type="ORF">IW15_07790</name>
</gene>
<name>A0A086A7M9_9FLAO</name>
<organism evidence="1 2">
    <name type="scientific">Chryseobacterium soli</name>
    <dbReference type="NCBI Taxonomy" id="445961"/>
    <lineage>
        <taxon>Bacteria</taxon>
        <taxon>Pseudomonadati</taxon>
        <taxon>Bacteroidota</taxon>
        <taxon>Flavobacteriia</taxon>
        <taxon>Flavobacteriales</taxon>
        <taxon>Weeksellaceae</taxon>
        <taxon>Chryseobacterium group</taxon>
        <taxon>Chryseobacterium</taxon>
    </lineage>
</organism>
<dbReference type="EMBL" id="JPRH01000003">
    <property type="protein sequence ID" value="KFF12693.1"/>
    <property type="molecule type" value="Genomic_DNA"/>
</dbReference>
<comment type="caution">
    <text evidence="1">The sequence shown here is derived from an EMBL/GenBank/DDBJ whole genome shotgun (WGS) entry which is preliminary data.</text>
</comment>